<sequence>MRIPDRHHPDVSWFLNHRTPFFWALKVNLTSSTPLPLSLHSTSPAGRPPPWTAMRMPAELSFKLDAIGSQHQTLNRFPWPKKSLLGFSFPDPMFAFPASPHFATVSPDQTRSLPALFGLLK</sequence>
<accession>A0AAD9ATN6</accession>
<evidence type="ECO:0000313" key="2">
    <source>
        <dbReference type="Proteomes" id="UP001243330"/>
    </source>
</evidence>
<name>A0AAD9ATN6_9PEZI</name>
<dbReference type="EMBL" id="JAQOWY010000073">
    <property type="protein sequence ID" value="KAK1852520.1"/>
    <property type="molecule type" value="Genomic_DNA"/>
</dbReference>
<gene>
    <name evidence="1" type="ORF">CCHR01_04869</name>
</gene>
<evidence type="ECO:0000313" key="1">
    <source>
        <dbReference type="EMBL" id="KAK1852520.1"/>
    </source>
</evidence>
<reference evidence="1" key="1">
    <citation type="submission" date="2023-01" db="EMBL/GenBank/DDBJ databases">
        <title>Colletotrichum chrysophilum M932 genome sequence.</title>
        <authorList>
            <person name="Baroncelli R."/>
        </authorList>
    </citation>
    <scope>NUCLEOTIDE SEQUENCE</scope>
    <source>
        <strain evidence="1">M932</strain>
    </source>
</reference>
<protein>
    <submittedName>
        <fullName evidence="1">Uncharacterized protein</fullName>
    </submittedName>
</protein>
<dbReference type="AlphaFoldDB" id="A0AAD9ATN6"/>
<proteinExistence type="predicted"/>
<organism evidence="1 2">
    <name type="scientific">Colletotrichum chrysophilum</name>
    <dbReference type="NCBI Taxonomy" id="1836956"/>
    <lineage>
        <taxon>Eukaryota</taxon>
        <taxon>Fungi</taxon>
        <taxon>Dikarya</taxon>
        <taxon>Ascomycota</taxon>
        <taxon>Pezizomycotina</taxon>
        <taxon>Sordariomycetes</taxon>
        <taxon>Hypocreomycetidae</taxon>
        <taxon>Glomerellales</taxon>
        <taxon>Glomerellaceae</taxon>
        <taxon>Colletotrichum</taxon>
        <taxon>Colletotrichum gloeosporioides species complex</taxon>
    </lineage>
</organism>
<keyword evidence="2" id="KW-1185">Reference proteome</keyword>
<dbReference type="Proteomes" id="UP001243330">
    <property type="component" value="Unassembled WGS sequence"/>
</dbReference>
<comment type="caution">
    <text evidence="1">The sequence shown here is derived from an EMBL/GenBank/DDBJ whole genome shotgun (WGS) entry which is preliminary data.</text>
</comment>